<comment type="cofactor">
    <cofactor evidence="4">
        <name>pyridoxal 5'-phosphate</name>
        <dbReference type="ChEBI" id="CHEBI:597326"/>
    </cofactor>
</comment>
<proteinExistence type="inferred from homology"/>
<comment type="pathway">
    <text evidence="4">Cofactor biosynthesis; NAD(+) biosynthesis; quinolinate from L-kynurenine: step 2/3.</text>
</comment>
<dbReference type="Gene3D" id="3.90.1150.10">
    <property type="entry name" value="Aspartate Aminotransferase, domain 1"/>
    <property type="match status" value="1"/>
</dbReference>
<dbReference type="InterPro" id="IPR015422">
    <property type="entry name" value="PyrdxlP-dep_Trfase_small"/>
</dbReference>
<evidence type="ECO:0000256" key="4">
    <source>
        <dbReference type="PIRNR" id="PIRNR038800"/>
    </source>
</evidence>
<keyword evidence="1 4" id="KW-0662">Pyridine nucleotide biosynthesis</keyword>
<dbReference type="AlphaFoldDB" id="A0A9X2D5Q1"/>
<dbReference type="Gene3D" id="3.40.640.10">
    <property type="entry name" value="Type I PLP-dependent aspartate aminotransferase-like (Major domain)"/>
    <property type="match status" value="1"/>
</dbReference>
<keyword evidence="6" id="KW-0032">Aminotransferase</keyword>
<dbReference type="GO" id="GO:0005737">
    <property type="term" value="C:cytoplasm"/>
    <property type="evidence" value="ECO:0007669"/>
    <property type="project" value="InterPro"/>
</dbReference>
<sequence length="411" mass="43062">MSTSPDLVPAHALDAADPLAAHRDRFVGAEQPLVYLDGNSLGRPLRVTGERLRSFVDEEWGGRLIRGWGDVGEGGWMDLPLTLGDRIARTCLGAAPGQVVVGDSTTVNLYKLLHAAAALRPGRTEVVLSADDFPTDRYVAESVARERGLHLVWIEPAEPTTGVTDDEVAAVVGEQTAVVLLSHVAYRSAAIAPLAAVAEVAHEVGALVLADLSHSVGVLPVQLDRTGVDLAVGCTYKFLNGGPGAPALAYVAARHHAGLAQPVTGWMGHADPFAMGPGYEPAPGVRRLVAGTPSVLSMQPVADMLDLLDEVGIEAVRAKSVALTTFAADAGRRLLPDARLGSPADPERRGGHVTLLHPRMREVVAGLWQREVLPDYRDPGGLRLGLSPLSTSFAEVEAGISAAAEVLAGLA</sequence>
<comment type="function">
    <text evidence="4">Catalyzes the cleavage of L-kynurenine (L-Kyn) and L-3-hydroxykynurenine (L-3OHKyn) into anthranilic acid (AA) and 3-hydroxyanthranilic acid (3-OHAA), respectively.</text>
</comment>
<dbReference type="InterPro" id="IPR000653">
    <property type="entry name" value="DegT/StrS_aminotransferase"/>
</dbReference>
<organism evidence="6 7">
    <name type="scientific">Nocardioides bruguierae</name>
    <dbReference type="NCBI Taxonomy" id="2945102"/>
    <lineage>
        <taxon>Bacteria</taxon>
        <taxon>Bacillati</taxon>
        <taxon>Actinomycetota</taxon>
        <taxon>Actinomycetes</taxon>
        <taxon>Propionibacteriales</taxon>
        <taxon>Nocardioidaceae</taxon>
        <taxon>Nocardioides</taxon>
    </lineage>
</organism>
<dbReference type="GO" id="GO:0008483">
    <property type="term" value="F:transaminase activity"/>
    <property type="evidence" value="ECO:0007669"/>
    <property type="project" value="UniProtKB-KW"/>
</dbReference>
<dbReference type="Proteomes" id="UP001139485">
    <property type="component" value="Unassembled WGS sequence"/>
</dbReference>
<keyword evidence="2 4" id="KW-0378">Hydrolase</keyword>
<comment type="caution">
    <text evidence="6">The sequence shown here is derived from an EMBL/GenBank/DDBJ whole genome shotgun (WGS) entry which is preliminary data.</text>
</comment>
<dbReference type="EMBL" id="JAMOIL010000005">
    <property type="protein sequence ID" value="MCM0619740.1"/>
    <property type="molecule type" value="Genomic_DNA"/>
</dbReference>
<comment type="subunit">
    <text evidence="4">Homodimer.</text>
</comment>
<dbReference type="PANTHER" id="PTHR14084:SF0">
    <property type="entry name" value="KYNURENINASE"/>
    <property type="match status" value="1"/>
</dbReference>
<dbReference type="PANTHER" id="PTHR14084">
    <property type="entry name" value="KYNURENINASE"/>
    <property type="match status" value="1"/>
</dbReference>
<dbReference type="InterPro" id="IPR015421">
    <property type="entry name" value="PyrdxlP-dep_Trfase_major"/>
</dbReference>
<comment type="pathway">
    <text evidence="4">Amino-acid degradation; L-kynurenine degradation; L-alanine and anthranilate from L-kynurenine: step 1/1.</text>
</comment>
<dbReference type="GO" id="GO:0030429">
    <property type="term" value="F:kynureninase activity"/>
    <property type="evidence" value="ECO:0007669"/>
    <property type="project" value="UniProtKB-EC"/>
</dbReference>
<name>A0A9X2D5Q1_9ACTN</name>
<keyword evidence="7" id="KW-1185">Reference proteome</keyword>
<comment type="catalytic activity">
    <reaction evidence="4">
        <text>3-hydroxy-L-kynurenine + H2O = 3-hydroxyanthranilate + L-alanine + H(+)</text>
        <dbReference type="Rhea" id="RHEA:25143"/>
        <dbReference type="ChEBI" id="CHEBI:15377"/>
        <dbReference type="ChEBI" id="CHEBI:15378"/>
        <dbReference type="ChEBI" id="CHEBI:36559"/>
        <dbReference type="ChEBI" id="CHEBI:57972"/>
        <dbReference type="ChEBI" id="CHEBI:58125"/>
        <dbReference type="EC" id="3.7.1.3"/>
    </reaction>
</comment>
<evidence type="ECO:0000313" key="7">
    <source>
        <dbReference type="Proteomes" id="UP001139485"/>
    </source>
</evidence>
<dbReference type="InterPro" id="IPR010111">
    <property type="entry name" value="Kynureninase"/>
</dbReference>
<dbReference type="EC" id="3.7.1.3" evidence="4"/>
<dbReference type="RefSeq" id="WP_250826500.1">
    <property type="nucleotide sequence ID" value="NZ_JAMOIL010000005.1"/>
</dbReference>
<dbReference type="GO" id="GO:0043420">
    <property type="term" value="P:anthranilate metabolic process"/>
    <property type="evidence" value="ECO:0007669"/>
    <property type="project" value="TreeGrafter"/>
</dbReference>
<dbReference type="Pfam" id="PF01041">
    <property type="entry name" value="DegT_DnrJ_EryC1"/>
    <property type="match status" value="1"/>
</dbReference>
<dbReference type="SUPFAM" id="SSF53383">
    <property type="entry name" value="PLP-dependent transferases"/>
    <property type="match status" value="1"/>
</dbReference>
<comment type="catalytic activity">
    <reaction evidence="4">
        <text>L-kynurenine + H2O = anthranilate + L-alanine + H(+)</text>
        <dbReference type="Rhea" id="RHEA:16813"/>
        <dbReference type="ChEBI" id="CHEBI:15377"/>
        <dbReference type="ChEBI" id="CHEBI:15378"/>
        <dbReference type="ChEBI" id="CHEBI:16567"/>
        <dbReference type="ChEBI" id="CHEBI:57959"/>
        <dbReference type="ChEBI" id="CHEBI:57972"/>
        <dbReference type="EC" id="3.7.1.3"/>
    </reaction>
</comment>
<dbReference type="GO" id="GO:0019441">
    <property type="term" value="P:L-tryptophan catabolic process to kynurenine"/>
    <property type="evidence" value="ECO:0007669"/>
    <property type="project" value="TreeGrafter"/>
</dbReference>
<evidence type="ECO:0000256" key="2">
    <source>
        <dbReference type="ARBA" id="ARBA00022801"/>
    </source>
</evidence>
<evidence type="ECO:0000256" key="1">
    <source>
        <dbReference type="ARBA" id="ARBA00022642"/>
    </source>
</evidence>
<protein>
    <recommendedName>
        <fullName evidence="4">Kynureninase</fullName>
        <ecNumber evidence="4">3.7.1.3</ecNumber>
    </recommendedName>
</protein>
<comment type="similarity">
    <text evidence="4">Belongs to the kynureninase family.</text>
</comment>
<dbReference type="Pfam" id="PF22580">
    <property type="entry name" value="KYNU_C"/>
    <property type="match status" value="1"/>
</dbReference>
<reference evidence="6" key="1">
    <citation type="submission" date="2022-05" db="EMBL/GenBank/DDBJ databases">
        <authorList>
            <person name="Tuo L."/>
        </authorList>
    </citation>
    <scope>NUCLEOTIDE SEQUENCE</scope>
    <source>
        <strain evidence="6">BSK12Z-4</strain>
    </source>
</reference>
<keyword evidence="6" id="KW-0808">Transferase</keyword>
<dbReference type="InterPro" id="IPR015424">
    <property type="entry name" value="PyrdxlP-dep_Trfase"/>
</dbReference>
<evidence type="ECO:0000256" key="5">
    <source>
        <dbReference type="RuleBase" id="RU004508"/>
    </source>
</evidence>
<accession>A0A9X2D5Q1</accession>
<gene>
    <name evidence="6" type="ORF">M8330_05465</name>
</gene>
<evidence type="ECO:0000256" key="3">
    <source>
        <dbReference type="ARBA" id="ARBA00022898"/>
    </source>
</evidence>
<comment type="similarity">
    <text evidence="5">Belongs to the DegT/DnrJ/EryC1 family.</text>
</comment>
<keyword evidence="3 4" id="KW-0663">Pyridoxal phosphate</keyword>
<dbReference type="PIRSF" id="PIRSF038800">
    <property type="entry name" value="KYNU"/>
    <property type="match status" value="1"/>
</dbReference>
<dbReference type="GO" id="GO:0030170">
    <property type="term" value="F:pyridoxal phosphate binding"/>
    <property type="evidence" value="ECO:0007669"/>
    <property type="project" value="InterPro"/>
</dbReference>
<dbReference type="GO" id="GO:0009435">
    <property type="term" value="P:NAD+ biosynthetic process"/>
    <property type="evidence" value="ECO:0007669"/>
    <property type="project" value="InterPro"/>
</dbReference>
<evidence type="ECO:0000313" key="6">
    <source>
        <dbReference type="EMBL" id="MCM0619740.1"/>
    </source>
</evidence>